<dbReference type="EMBL" id="JAODUP010000587">
    <property type="protein sequence ID" value="KAK2146718.1"/>
    <property type="molecule type" value="Genomic_DNA"/>
</dbReference>
<dbReference type="PROSITE" id="PS50092">
    <property type="entry name" value="TSP1"/>
    <property type="match status" value="4"/>
</dbReference>
<evidence type="ECO:0000256" key="2">
    <source>
        <dbReference type="ARBA" id="ARBA00023157"/>
    </source>
</evidence>
<dbReference type="Proteomes" id="UP001208570">
    <property type="component" value="Unassembled WGS sequence"/>
</dbReference>
<accession>A0AAD9J5D9</accession>
<keyword evidence="2" id="KW-1015">Disulfide bond</keyword>
<dbReference type="SUPFAM" id="SSF82895">
    <property type="entry name" value="TSP-1 type 1 repeat"/>
    <property type="match status" value="4"/>
</dbReference>
<dbReference type="AlphaFoldDB" id="A0AAD9J5D9"/>
<organism evidence="3 4">
    <name type="scientific">Paralvinella palmiformis</name>
    <dbReference type="NCBI Taxonomy" id="53620"/>
    <lineage>
        <taxon>Eukaryota</taxon>
        <taxon>Metazoa</taxon>
        <taxon>Spiralia</taxon>
        <taxon>Lophotrochozoa</taxon>
        <taxon>Annelida</taxon>
        <taxon>Polychaeta</taxon>
        <taxon>Sedentaria</taxon>
        <taxon>Canalipalpata</taxon>
        <taxon>Terebellida</taxon>
        <taxon>Terebelliformia</taxon>
        <taxon>Alvinellidae</taxon>
        <taxon>Paralvinella</taxon>
    </lineage>
</organism>
<dbReference type="Gene3D" id="2.20.100.10">
    <property type="entry name" value="Thrombospondin type-1 (TSP1) repeat"/>
    <property type="match status" value="4"/>
</dbReference>
<dbReference type="InterPro" id="IPR052065">
    <property type="entry name" value="Compl_asym_regulator"/>
</dbReference>
<keyword evidence="4" id="KW-1185">Reference proteome</keyword>
<dbReference type="PANTHER" id="PTHR22906:SF21">
    <property type="entry name" value="SEMA DOMAIN-CONTAINING PROTEIN"/>
    <property type="match status" value="1"/>
</dbReference>
<dbReference type="FunFam" id="2.20.100.10:FF:000001">
    <property type="entry name" value="semaphorin-5A isoform X1"/>
    <property type="match status" value="1"/>
</dbReference>
<sequence length="725" mass="79500">MNVATELESVAGVSREVEPCGEDITCFCQVDSSTLAQQGLSSYREIWVEKDGQHGLTSPEEEVVIGSTTDVDVNVFIDCNNCTCTPHLGLVCSHVQCQLDCKWKQWGSWSACSKECGLGERTRSREMLPPWNGGNPCHMNPGFQEAATCNPDPCPVPGEWSFWSSWGTCSATCGGGIRKRERQCTNPAPSNGGASCSGEDRDYEACNTHLCSSNSCPNGKMPYTECSCTMKCSDMSELEVYNNGTLDGFDFSTQCLHEDCGDECRCEPGMALDADGLCKAPDTCLCFYNGNAYESGPVDIGDSCKQCKCEYGMMKCQDKPCTRDCGWSEWTEWTDCSMRCGSEGIQTRSRSPGYPEAQNGGAECVGESTETRACDVPACETCATPDGIYAITELINETSCQICFCNHHAEIVCINKTGAVEDGGWTMWSEWGECSVTCGYSPGVRSRYRECANPEPRCGGINCVGEDTEMEECIPCTDCPEPTTAPINTTVSGSISTTNQMTTSNTLTETTTEGYTPCKKITRPMEGEEVDLGDGEICTFPTGSTISECSGACPSYDRSPLQLLDTGKIIQHEKDCKCCTGSGSYRRQDLLCGEEGSSYSISVMVMHFDNCQCEACVSSEAYSTHPYIIQSRTRHPKQVLKEEFGDYQRMEDTEIGMTEDGLHNSVDRYWGKMMMKLKSATGQIRFPTPVQWRRCRHLTCSATHDVVSGEINLWKSFYLLLGSNL</sequence>
<dbReference type="Pfam" id="PF00090">
    <property type="entry name" value="TSP_1"/>
    <property type="match status" value="4"/>
</dbReference>
<dbReference type="FunFam" id="2.20.100.10:FF:000002">
    <property type="entry name" value="Unc-5 netrin receptor C"/>
    <property type="match status" value="1"/>
</dbReference>
<evidence type="ECO:0000313" key="4">
    <source>
        <dbReference type="Proteomes" id="UP001208570"/>
    </source>
</evidence>
<evidence type="ECO:0000313" key="3">
    <source>
        <dbReference type="EMBL" id="KAK2146718.1"/>
    </source>
</evidence>
<name>A0AAD9J5D9_9ANNE</name>
<dbReference type="InterPro" id="IPR036383">
    <property type="entry name" value="TSP1_rpt_sf"/>
</dbReference>
<evidence type="ECO:0000256" key="1">
    <source>
        <dbReference type="ARBA" id="ARBA00022737"/>
    </source>
</evidence>
<protein>
    <submittedName>
        <fullName evidence="3">Uncharacterized protein</fullName>
    </submittedName>
</protein>
<dbReference type="PRINTS" id="PR01705">
    <property type="entry name" value="TSP1REPEAT"/>
</dbReference>
<proteinExistence type="predicted"/>
<dbReference type="SMART" id="SM00209">
    <property type="entry name" value="TSP1"/>
    <property type="match status" value="4"/>
</dbReference>
<dbReference type="PANTHER" id="PTHR22906">
    <property type="entry name" value="PROPERDIN"/>
    <property type="match status" value="1"/>
</dbReference>
<keyword evidence="1" id="KW-0677">Repeat</keyword>
<gene>
    <name evidence="3" type="ORF">LSH36_586g01087</name>
</gene>
<dbReference type="InterPro" id="IPR000884">
    <property type="entry name" value="TSP1_rpt"/>
</dbReference>
<comment type="caution">
    <text evidence="3">The sequence shown here is derived from an EMBL/GenBank/DDBJ whole genome shotgun (WGS) entry which is preliminary data.</text>
</comment>
<reference evidence="3" key="1">
    <citation type="journal article" date="2023" name="Mol. Biol. Evol.">
        <title>Third-Generation Sequencing Reveals the Adaptive Role of the Epigenome in Three Deep-Sea Polychaetes.</title>
        <authorList>
            <person name="Perez M."/>
            <person name="Aroh O."/>
            <person name="Sun Y."/>
            <person name="Lan Y."/>
            <person name="Juniper S.K."/>
            <person name="Young C.R."/>
            <person name="Angers B."/>
            <person name="Qian P.Y."/>
        </authorList>
    </citation>
    <scope>NUCLEOTIDE SEQUENCE</scope>
    <source>
        <strain evidence="3">P08H-3</strain>
    </source>
</reference>